<dbReference type="PANTHER" id="PTHR43415">
    <property type="entry name" value="SPERMIDINE N(1)-ACETYLTRANSFERASE"/>
    <property type="match status" value="1"/>
</dbReference>
<dbReference type="Gene3D" id="3.40.630.30">
    <property type="match status" value="1"/>
</dbReference>
<evidence type="ECO:0000259" key="1">
    <source>
        <dbReference type="PROSITE" id="PS51186"/>
    </source>
</evidence>
<protein>
    <submittedName>
        <fullName evidence="2">GCN5 family acetyltransferase</fullName>
    </submittedName>
</protein>
<dbReference type="PANTHER" id="PTHR43415:SF3">
    <property type="entry name" value="GNAT-FAMILY ACETYLTRANSFERASE"/>
    <property type="match status" value="1"/>
</dbReference>
<keyword evidence="3" id="KW-1185">Reference proteome</keyword>
<reference evidence="2 3" key="1">
    <citation type="journal article" date="2005" name="Int. J. Syst. Evol. Microbiol.">
        <title>Bacillus cibi sp. nov., isolated from jeotgal, a traditional Korean fermented seafood.</title>
        <authorList>
            <person name="Yoon J.H."/>
            <person name="Lee C.H."/>
            <person name="Oh T.K."/>
        </authorList>
    </citation>
    <scope>NUCLEOTIDE SEQUENCE [LARGE SCALE GENOMIC DNA]</scope>
    <source>
        <strain evidence="2 3">DSM 16189</strain>
    </source>
</reference>
<feature type="domain" description="N-acetyltransferase" evidence="1">
    <location>
        <begin position="14"/>
        <end position="177"/>
    </location>
</feature>
<evidence type="ECO:0000313" key="3">
    <source>
        <dbReference type="Proteomes" id="UP000028549"/>
    </source>
</evidence>
<evidence type="ECO:0000313" key="2">
    <source>
        <dbReference type="EMBL" id="KEZ49571.1"/>
    </source>
</evidence>
<sequence length="184" mass="21127">MNLAVKPVLNGEFVQLRPFLVEEDMPYMEECLKDPVVRKYTGSEDSYDKESVYKWYASRNEESGRLDLAIVDKARQVLVGEAVVNLYNAEDRSMNFRILIGPGGRDRGLGTEATRLLIDYMFEKTDVNSLTLSVFAFNPRAVRVYEKAGFETVSIDKGELEHDGKWIDSINMKLTRENWEKRGT</sequence>
<comment type="caution">
    <text evidence="2">The sequence shown here is derived from an EMBL/GenBank/DDBJ whole genome shotgun (WGS) entry which is preliminary data.</text>
</comment>
<dbReference type="AlphaFoldDB" id="A0A084GQF9"/>
<organism evidence="2 3">
    <name type="scientific">Metabacillus indicus</name>
    <name type="common">Bacillus indicus</name>
    <dbReference type="NCBI Taxonomy" id="246786"/>
    <lineage>
        <taxon>Bacteria</taxon>
        <taxon>Bacillati</taxon>
        <taxon>Bacillota</taxon>
        <taxon>Bacilli</taxon>
        <taxon>Bacillales</taxon>
        <taxon>Bacillaceae</taxon>
        <taxon>Metabacillus</taxon>
    </lineage>
</organism>
<accession>A0A084GQF9</accession>
<dbReference type="RefSeq" id="WP_029566263.1">
    <property type="nucleotide sequence ID" value="NZ_JNVC02000010.1"/>
</dbReference>
<dbReference type="InterPro" id="IPR000182">
    <property type="entry name" value="GNAT_dom"/>
</dbReference>
<gene>
    <name evidence="2" type="ORF">GS18_0215015</name>
</gene>
<dbReference type="SUPFAM" id="SSF55729">
    <property type="entry name" value="Acyl-CoA N-acyltransferases (Nat)"/>
    <property type="match status" value="1"/>
</dbReference>
<dbReference type="Pfam" id="PF13302">
    <property type="entry name" value="Acetyltransf_3"/>
    <property type="match status" value="1"/>
</dbReference>
<dbReference type="GO" id="GO:0016747">
    <property type="term" value="F:acyltransferase activity, transferring groups other than amino-acyl groups"/>
    <property type="evidence" value="ECO:0007669"/>
    <property type="project" value="InterPro"/>
</dbReference>
<proteinExistence type="predicted"/>
<dbReference type="OrthoDB" id="9795206at2"/>
<dbReference type="PROSITE" id="PS51186">
    <property type="entry name" value="GNAT"/>
    <property type="match status" value="1"/>
</dbReference>
<dbReference type="Proteomes" id="UP000028549">
    <property type="component" value="Unassembled WGS sequence"/>
</dbReference>
<name>A0A084GQF9_METID</name>
<dbReference type="STRING" id="246786.GS18_0215015"/>
<dbReference type="InterPro" id="IPR016181">
    <property type="entry name" value="Acyl_CoA_acyltransferase"/>
</dbReference>
<dbReference type="EMBL" id="JNVC02000010">
    <property type="protein sequence ID" value="KEZ49571.1"/>
    <property type="molecule type" value="Genomic_DNA"/>
</dbReference>